<proteinExistence type="predicted"/>
<dbReference type="EMBL" id="JAPNKE010000002">
    <property type="protein sequence ID" value="MCY1012307.1"/>
    <property type="molecule type" value="Genomic_DNA"/>
</dbReference>
<organism evidence="2 3">
    <name type="scientific">Nannocystis pusilla</name>
    <dbReference type="NCBI Taxonomy" id="889268"/>
    <lineage>
        <taxon>Bacteria</taxon>
        <taxon>Pseudomonadati</taxon>
        <taxon>Myxococcota</taxon>
        <taxon>Polyangia</taxon>
        <taxon>Nannocystales</taxon>
        <taxon>Nannocystaceae</taxon>
        <taxon>Nannocystis</taxon>
    </lineage>
</organism>
<dbReference type="Proteomes" id="UP001150924">
    <property type="component" value="Unassembled WGS sequence"/>
</dbReference>
<dbReference type="InterPro" id="IPR003959">
    <property type="entry name" value="ATPase_AAA_core"/>
</dbReference>
<name>A0A9X3EY06_9BACT</name>
<feature type="domain" description="ATPase AAA-type core" evidence="1">
    <location>
        <begin position="60"/>
        <end position="166"/>
    </location>
</feature>
<keyword evidence="3" id="KW-1185">Reference proteome</keyword>
<reference evidence="2" key="1">
    <citation type="submission" date="2022-11" db="EMBL/GenBank/DDBJ databases">
        <title>Minimal conservation of predation-associated metabolite biosynthetic gene clusters underscores biosynthetic potential of Myxococcota including descriptions for ten novel species: Archangium lansinium sp. nov., Myxococcus landrumus sp. nov., Nannocystis bai.</title>
        <authorList>
            <person name="Ahearne A."/>
            <person name="Stevens C."/>
            <person name="Phillips K."/>
        </authorList>
    </citation>
    <scope>NUCLEOTIDE SEQUENCE</scope>
    <source>
        <strain evidence="2">Na p29</strain>
    </source>
</reference>
<protein>
    <submittedName>
        <fullName evidence="2">AAA family ATPase</fullName>
    </submittedName>
</protein>
<dbReference type="InterPro" id="IPR027417">
    <property type="entry name" value="P-loop_NTPase"/>
</dbReference>
<dbReference type="CDD" id="cd00267">
    <property type="entry name" value="ABC_ATPase"/>
    <property type="match status" value="1"/>
</dbReference>
<gene>
    <name evidence="2" type="ORF">OV079_43585</name>
</gene>
<dbReference type="RefSeq" id="WP_267775687.1">
    <property type="nucleotide sequence ID" value="NZ_JAPNKE010000002.1"/>
</dbReference>
<dbReference type="SUPFAM" id="SSF52540">
    <property type="entry name" value="P-loop containing nucleoside triphosphate hydrolases"/>
    <property type="match status" value="1"/>
</dbReference>
<dbReference type="InterPro" id="IPR051396">
    <property type="entry name" value="Bact_Antivir_Def_Nuclease"/>
</dbReference>
<dbReference type="AlphaFoldDB" id="A0A9X3EY06"/>
<dbReference type="GO" id="GO:0005524">
    <property type="term" value="F:ATP binding"/>
    <property type="evidence" value="ECO:0007669"/>
    <property type="project" value="InterPro"/>
</dbReference>
<evidence type="ECO:0000259" key="1">
    <source>
        <dbReference type="Pfam" id="PF13304"/>
    </source>
</evidence>
<evidence type="ECO:0000313" key="3">
    <source>
        <dbReference type="Proteomes" id="UP001150924"/>
    </source>
</evidence>
<accession>A0A9X3EY06</accession>
<dbReference type="PANTHER" id="PTHR43581">
    <property type="entry name" value="ATP/GTP PHOSPHATASE"/>
    <property type="match status" value="1"/>
</dbReference>
<sequence>MVSVFNERGRWLPACYIPSREVFSMYEGFIAAYQSRELSFDETFFDLCVALNANALRGERAEQVAPLLQQLEAVLWGKVLLEGNRFYVQPTSGDKVEAHLVAEGMRKIATIARLVANGGIAPGGVLFWDEPETNLNPRLITQVVDVLIELARNGVQIVLATHDYLLSHRLSLLAEYDRLPRDTVRFFGLARSEPDGPVSVSRGDTLADLPNNPIVDEFARHYDFERTLFDRSQEAEMFEVIESRLRFRFGEPWQRMEQWDKHAGYTAGLGLQATTAAVDFIGLFGSDPYFIEVKNFRDYRIENKRRLSSGALADEVANKVRDTIAGLVWAMDRGADTDSLRSLLAQFFAIKKKCSVVLWLEEDPHTRPADRTVLAETIKRRLHWLKPHVIVLSQEARPLPGLEVSGAPREE</sequence>
<evidence type="ECO:0000313" key="2">
    <source>
        <dbReference type="EMBL" id="MCY1012307.1"/>
    </source>
</evidence>
<dbReference type="GO" id="GO:0016887">
    <property type="term" value="F:ATP hydrolysis activity"/>
    <property type="evidence" value="ECO:0007669"/>
    <property type="project" value="InterPro"/>
</dbReference>
<dbReference type="Pfam" id="PF13304">
    <property type="entry name" value="AAA_21"/>
    <property type="match status" value="1"/>
</dbReference>
<dbReference type="PANTHER" id="PTHR43581:SF2">
    <property type="entry name" value="EXCINUCLEASE ATPASE SUBUNIT"/>
    <property type="match status" value="1"/>
</dbReference>
<comment type="caution">
    <text evidence="2">The sequence shown here is derived from an EMBL/GenBank/DDBJ whole genome shotgun (WGS) entry which is preliminary data.</text>
</comment>
<dbReference type="Gene3D" id="3.40.50.300">
    <property type="entry name" value="P-loop containing nucleotide triphosphate hydrolases"/>
    <property type="match status" value="1"/>
</dbReference>